<sequence length="51" mass="5850">MEDLTNRNAEAILTEMLEPPPGCFTTFLPRQIVEVPKLIRGQLQYPQCAYI</sequence>
<organism evidence="1">
    <name type="scientific">Anguilla anguilla</name>
    <name type="common">European freshwater eel</name>
    <name type="synonym">Muraena anguilla</name>
    <dbReference type="NCBI Taxonomy" id="7936"/>
    <lineage>
        <taxon>Eukaryota</taxon>
        <taxon>Metazoa</taxon>
        <taxon>Chordata</taxon>
        <taxon>Craniata</taxon>
        <taxon>Vertebrata</taxon>
        <taxon>Euteleostomi</taxon>
        <taxon>Actinopterygii</taxon>
        <taxon>Neopterygii</taxon>
        <taxon>Teleostei</taxon>
        <taxon>Anguilliformes</taxon>
        <taxon>Anguillidae</taxon>
        <taxon>Anguilla</taxon>
    </lineage>
</organism>
<reference evidence="1" key="1">
    <citation type="submission" date="2014-11" db="EMBL/GenBank/DDBJ databases">
        <authorList>
            <person name="Amaro Gonzalez C."/>
        </authorList>
    </citation>
    <scope>NUCLEOTIDE SEQUENCE</scope>
</reference>
<reference evidence="1" key="2">
    <citation type="journal article" date="2015" name="Fish Shellfish Immunol.">
        <title>Early steps in the European eel (Anguilla anguilla)-Vibrio vulnificus interaction in the gills: Role of the RtxA13 toxin.</title>
        <authorList>
            <person name="Callol A."/>
            <person name="Pajuelo D."/>
            <person name="Ebbesson L."/>
            <person name="Teles M."/>
            <person name="MacKenzie S."/>
            <person name="Amaro C."/>
        </authorList>
    </citation>
    <scope>NUCLEOTIDE SEQUENCE</scope>
</reference>
<dbReference type="EMBL" id="GBXM01067430">
    <property type="protein sequence ID" value="JAH41147.1"/>
    <property type="molecule type" value="Transcribed_RNA"/>
</dbReference>
<protein>
    <submittedName>
        <fullName evidence="1">Uncharacterized protein</fullName>
    </submittedName>
</protein>
<name>A0A0E9SIS3_ANGAN</name>
<accession>A0A0E9SIS3</accession>
<proteinExistence type="predicted"/>
<evidence type="ECO:0000313" key="1">
    <source>
        <dbReference type="EMBL" id="JAH41147.1"/>
    </source>
</evidence>
<dbReference type="AlphaFoldDB" id="A0A0E9SIS3"/>